<gene>
    <name evidence="12 13" type="primary">MRPL11</name>
</gene>
<protein>
    <recommendedName>
        <fullName evidence="5">Large ribosomal subunit protein uL11m</fullName>
    </recommendedName>
    <alternativeName>
        <fullName evidence="6">39S ribosomal protein L11, mitochondrial</fullName>
    </alternativeName>
</protein>
<evidence type="ECO:0000256" key="4">
    <source>
        <dbReference type="ARBA" id="ARBA00038782"/>
    </source>
</evidence>
<organism evidence="11 13">
    <name type="scientific">Apteryx mantelli</name>
    <name type="common">North Island brown kiwi</name>
    <dbReference type="NCBI Taxonomy" id="2696672"/>
    <lineage>
        <taxon>Eukaryota</taxon>
        <taxon>Metazoa</taxon>
        <taxon>Chordata</taxon>
        <taxon>Craniata</taxon>
        <taxon>Vertebrata</taxon>
        <taxon>Euteleostomi</taxon>
        <taxon>Archelosauria</taxon>
        <taxon>Archosauria</taxon>
        <taxon>Dinosauria</taxon>
        <taxon>Saurischia</taxon>
        <taxon>Theropoda</taxon>
        <taxon>Coelurosauria</taxon>
        <taxon>Aves</taxon>
        <taxon>Palaeognathae</taxon>
        <taxon>Apterygiformes</taxon>
        <taxon>Apterygidae</taxon>
        <taxon>Apteryx</taxon>
    </lineage>
</organism>
<feature type="region of interest" description="Disordered" evidence="8">
    <location>
        <begin position="1"/>
        <end position="24"/>
    </location>
</feature>
<evidence type="ECO:0000313" key="13">
    <source>
        <dbReference type="RefSeq" id="XP_067173293.1"/>
    </source>
</evidence>
<dbReference type="InterPro" id="IPR036769">
    <property type="entry name" value="Ribosomal_uL11_C_sf"/>
</dbReference>
<evidence type="ECO:0000259" key="9">
    <source>
        <dbReference type="Pfam" id="PF00298"/>
    </source>
</evidence>
<evidence type="ECO:0000256" key="7">
    <source>
        <dbReference type="RuleBase" id="RU003978"/>
    </source>
</evidence>
<dbReference type="SUPFAM" id="SSF46906">
    <property type="entry name" value="Ribosomal protein L11, C-terminal domain"/>
    <property type="match status" value="1"/>
</dbReference>
<dbReference type="Gene3D" id="1.10.10.250">
    <property type="entry name" value="Ribosomal protein L11, C-terminal domain"/>
    <property type="match status" value="1"/>
</dbReference>
<dbReference type="InterPro" id="IPR000911">
    <property type="entry name" value="Ribosomal_uL11"/>
</dbReference>
<dbReference type="SUPFAM" id="SSF54747">
    <property type="entry name" value="Ribosomal L11/L12e N-terminal domain"/>
    <property type="match status" value="1"/>
</dbReference>
<dbReference type="RefSeq" id="XP_067173292.1">
    <property type="nucleotide sequence ID" value="XM_067317191.1"/>
</dbReference>
<evidence type="ECO:0000313" key="12">
    <source>
        <dbReference type="RefSeq" id="XP_067173292.1"/>
    </source>
</evidence>
<evidence type="ECO:0000256" key="1">
    <source>
        <dbReference type="ARBA" id="ARBA00010537"/>
    </source>
</evidence>
<evidence type="ECO:0000313" key="11">
    <source>
        <dbReference type="Proteomes" id="UP001652627"/>
    </source>
</evidence>
<dbReference type="InterPro" id="IPR020783">
    <property type="entry name" value="Ribosomal_uL11_C"/>
</dbReference>
<evidence type="ECO:0000256" key="6">
    <source>
        <dbReference type="ARBA" id="ARBA00041455"/>
    </source>
</evidence>
<dbReference type="Pfam" id="PF03946">
    <property type="entry name" value="Ribosomal_L11_N"/>
    <property type="match status" value="1"/>
</dbReference>
<dbReference type="CDD" id="cd00349">
    <property type="entry name" value="Ribosomal_L11"/>
    <property type="match status" value="1"/>
</dbReference>
<dbReference type="GeneID" id="136996260"/>
<sequence>MSRAARAARAVTGRRGGGGAAAAASATARPIRTIIPAGRAAPGPPLGPVLGQRGIPIGAFCQDFNERTRHVRPGVPLPVRLRVRPDGSYELTIAQPTATYFLKAVAGVEKGAARPGHEVAGLVSLKHLYEVAAAKRRDPAPALRDLPLRVLVGALVGSARSLGLRVVPRLTAEECAAFQQQRRELLAAREAAAAEEEAKKK</sequence>
<evidence type="ECO:0000256" key="3">
    <source>
        <dbReference type="ARBA" id="ARBA00023274"/>
    </source>
</evidence>
<keyword evidence="3 7" id="KW-0687">Ribonucleoprotein</keyword>
<dbReference type="SMART" id="SM00649">
    <property type="entry name" value="RL11"/>
    <property type="match status" value="1"/>
</dbReference>
<dbReference type="RefSeq" id="XP_067173293.1">
    <property type="nucleotide sequence ID" value="XM_067317192.1"/>
</dbReference>
<comment type="subunit">
    <text evidence="4">Component of the mitochondrial ribosome large subunit (39S) which comprises a 16S rRNA and about 50 distinct proteins.</text>
</comment>
<evidence type="ECO:0000256" key="8">
    <source>
        <dbReference type="SAM" id="MobiDB-lite"/>
    </source>
</evidence>
<proteinExistence type="inferred from homology"/>
<reference evidence="12 13" key="1">
    <citation type="submission" date="2025-05" db="UniProtKB">
        <authorList>
            <consortium name="RefSeq"/>
        </authorList>
    </citation>
    <scope>IDENTIFICATION</scope>
    <source>
        <tissue evidence="12 13">Blood</tissue>
    </source>
</reference>
<dbReference type="PANTHER" id="PTHR11661">
    <property type="entry name" value="60S RIBOSOMAL PROTEIN L12"/>
    <property type="match status" value="1"/>
</dbReference>
<evidence type="ECO:0000256" key="2">
    <source>
        <dbReference type="ARBA" id="ARBA00022980"/>
    </source>
</evidence>
<feature type="compositionally biased region" description="Low complexity" evidence="8">
    <location>
        <begin position="1"/>
        <end position="13"/>
    </location>
</feature>
<dbReference type="Pfam" id="PF00298">
    <property type="entry name" value="Ribosomal_L11"/>
    <property type="match status" value="1"/>
</dbReference>
<name>A0ABM4G7X6_9AVES</name>
<evidence type="ECO:0000259" key="10">
    <source>
        <dbReference type="Pfam" id="PF03946"/>
    </source>
</evidence>
<accession>A0ABM4G7X6</accession>
<dbReference type="Proteomes" id="UP001652627">
    <property type="component" value="Unplaced"/>
</dbReference>
<evidence type="ECO:0000256" key="5">
    <source>
        <dbReference type="ARBA" id="ARBA00040104"/>
    </source>
</evidence>
<dbReference type="HAMAP" id="MF_00736">
    <property type="entry name" value="Ribosomal_uL11"/>
    <property type="match status" value="1"/>
</dbReference>
<keyword evidence="11" id="KW-1185">Reference proteome</keyword>
<keyword evidence="2 7" id="KW-0689">Ribosomal protein</keyword>
<feature type="domain" description="Large ribosomal subunit protein uL11 N-terminal" evidence="10">
    <location>
        <begin position="31"/>
        <end position="89"/>
    </location>
</feature>
<comment type="similarity">
    <text evidence="1 7">Belongs to the universal ribosomal protein uL11 family.</text>
</comment>
<dbReference type="PANTHER" id="PTHR11661:SF1">
    <property type="entry name" value="LARGE RIBOSOMAL SUBUNIT PROTEIN UL11M"/>
    <property type="match status" value="1"/>
</dbReference>
<dbReference type="InterPro" id="IPR036796">
    <property type="entry name" value="Ribosomal_uL11_N_sf"/>
</dbReference>
<feature type="domain" description="Large ribosomal subunit protein uL11 C-terminal" evidence="9">
    <location>
        <begin position="95"/>
        <end position="166"/>
    </location>
</feature>
<dbReference type="InterPro" id="IPR020784">
    <property type="entry name" value="Ribosomal_uL11_N"/>
</dbReference>
<dbReference type="Gene3D" id="3.30.1550.10">
    <property type="entry name" value="Ribosomal protein L11/L12, N-terminal domain"/>
    <property type="match status" value="1"/>
</dbReference>